<accession>A0A2Y9S1R5</accession>
<dbReference type="AlphaFoldDB" id="A0A2Y9S1R5"/>
<keyword evidence="5" id="KW-1185">Reference proteome</keyword>
<sequence>MAAPSMKERQACWGARDEYWKCLDENPEDAAQCKKLRSSLESSCPRQWVFFSLKINQIHETVIQGCREPAHIKAPGWTLGARAVRPAPPRRSHGPGGSRGGKARKDRNVPEPNARPHNTHQTHAR</sequence>
<evidence type="ECO:0000256" key="3">
    <source>
        <dbReference type="ARBA" id="ARBA00023157"/>
    </source>
</evidence>
<comment type="subcellular location">
    <subcellularLocation>
        <location evidence="1">Mitochondrion</location>
    </subcellularLocation>
</comment>
<feature type="region of interest" description="Disordered" evidence="4">
    <location>
        <begin position="77"/>
        <end position="125"/>
    </location>
</feature>
<protein>
    <submittedName>
        <fullName evidence="6">Cytochrome c oxidase assembly factor 6 homolog isoform X1</fullName>
    </submittedName>
</protein>
<proteinExistence type="predicted"/>
<organism evidence="5 6">
    <name type="scientific">Physeter macrocephalus</name>
    <name type="common">Sperm whale</name>
    <name type="synonym">Physeter catodon</name>
    <dbReference type="NCBI Taxonomy" id="9755"/>
    <lineage>
        <taxon>Eukaryota</taxon>
        <taxon>Metazoa</taxon>
        <taxon>Chordata</taxon>
        <taxon>Craniata</taxon>
        <taxon>Vertebrata</taxon>
        <taxon>Euteleostomi</taxon>
        <taxon>Mammalia</taxon>
        <taxon>Eutheria</taxon>
        <taxon>Laurasiatheria</taxon>
        <taxon>Artiodactyla</taxon>
        <taxon>Whippomorpha</taxon>
        <taxon>Cetacea</taxon>
        <taxon>Odontoceti</taxon>
        <taxon>Physeteridae</taxon>
        <taxon>Physeter</taxon>
    </lineage>
</organism>
<dbReference type="PANTHER" id="PTHR46690">
    <property type="entry name" value="CYTOCHROME C OXIDASE ASSEMBLY FACTOR 6 HOMOLOG"/>
    <property type="match status" value="1"/>
</dbReference>
<dbReference type="InParanoid" id="A0A2Y9S1R5"/>
<evidence type="ECO:0000256" key="1">
    <source>
        <dbReference type="ARBA" id="ARBA00004173"/>
    </source>
</evidence>
<gene>
    <name evidence="6" type="primary">COA6</name>
</gene>
<name>A0A2Y9S1R5_PHYMC</name>
<evidence type="ECO:0000313" key="5">
    <source>
        <dbReference type="Proteomes" id="UP000248484"/>
    </source>
</evidence>
<dbReference type="PANTHER" id="PTHR46690:SF1">
    <property type="entry name" value="CYTOCHROME C OXIDASE ASSEMBLY FACTOR 6 HOMOLOG"/>
    <property type="match status" value="1"/>
</dbReference>
<dbReference type="InterPro" id="IPR042289">
    <property type="entry name" value="COA6"/>
</dbReference>
<dbReference type="Proteomes" id="UP000248484">
    <property type="component" value="Chromosome 20"/>
</dbReference>
<dbReference type="GO" id="GO:0005739">
    <property type="term" value="C:mitochondrion"/>
    <property type="evidence" value="ECO:0007669"/>
    <property type="project" value="UniProtKB-SubCell"/>
</dbReference>
<dbReference type="PROSITE" id="PS51808">
    <property type="entry name" value="CHCH"/>
    <property type="match status" value="1"/>
</dbReference>
<dbReference type="GeneID" id="102979004"/>
<dbReference type="GO" id="GO:0042775">
    <property type="term" value="P:mitochondrial ATP synthesis coupled electron transport"/>
    <property type="evidence" value="ECO:0007669"/>
    <property type="project" value="TreeGrafter"/>
</dbReference>
<dbReference type="InterPro" id="IPR048280">
    <property type="entry name" value="COX6B-like"/>
</dbReference>
<dbReference type="Pfam" id="PF02297">
    <property type="entry name" value="COX6B"/>
    <property type="match status" value="1"/>
</dbReference>
<dbReference type="SUPFAM" id="SSF47694">
    <property type="entry name" value="Cytochrome c oxidase subunit h"/>
    <property type="match status" value="1"/>
</dbReference>
<evidence type="ECO:0000256" key="2">
    <source>
        <dbReference type="ARBA" id="ARBA00023128"/>
    </source>
</evidence>
<dbReference type="Gene3D" id="1.10.10.140">
    <property type="entry name" value="Cytochrome c oxidase, subunit VIb"/>
    <property type="match status" value="1"/>
</dbReference>
<evidence type="ECO:0000313" key="6">
    <source>
        <dbReference type="RefSeq" id="XP_023971402.1"/>
    </source>
</evidence>
<dbReference type="InterPro" id="IPR036549">
    <property type="entry name" value="CX6/COA6-like_sf"/>
</dbReference>
<reference evidence="6" key="1">
    <citation type="submission" date="2025-08" db="UniProtKB">
        <authorList>
            <consortium name="RefSeq"/>
        </authorList>
    </citation>
    <scope>IDENTIFICATION</scope>
    <source>
        <tissue evidence="6">Muscle</tissue>
    </source>
</reference>
<keyword evidence="2" id="KW-0496">Mitochondrion</keyword>
<evidence type="ECO:0000256" key="4">
    <source>
        <dbReference type="SAM" id="MobiDB-lite"/>
    </source>
</evidence>
<dbReference type="RefSeq" id="XP_023971402.1">
    <property type="nucleotide sequence ID" value="XM_024115634.3"/>
</dbReference>
<dbReference type="OrthoDB" id="16284at2759"/>
<keyword evidence="3" id="KW-1015">Disulfide bond</keyword>
<dbReference type="GO" id="GO:0008535">
    <property type="term" value="P:respiratory chain complex IV assembly"/>
    <property type="evidence" value="ECO:0007669"/>
    <property type="project" value="InterPro"/>
</dbReference>